<dbReference type="PRINTS" id="PR00853">
    <property type="entry name" value="XPGRADSUPER"/>
</dbReference>
<sequence>MSEDDIWKVLEPPQRYISLMEISTRMLKETQEPMVISIDARAREQAEHYLGSEKNQELRYLLILWMCKLRAKPVTAVFVFDGPEVPYRAHGPFAVPFADDLVQFFQQLIRSQGFYVHEATGDASVALWQLNKQVNAVMTEDVRVLVFGVISLFHIAKFFEDFDTVAFFSTEDLSQRNKRPVTPHSIFLLMILMGSDYASGIQVLTAELAYALANTALKTLLIFAAEDFAPLRLQEYLCTWKDALEDEIRHNTHEFLPSALPDLADIIQTLQDFPNLHAVTHLAQPTHTQPMPFPVWLVQPPNLANVANVCQEVFDGAPAQYIPEMLHHIWSAFIVGSLLNAECNRQACYDIRTSIRVTDVRIHTTTTIYRLNVHIGDTFCNRHVPERRIQFWVPAAIVDLILCSAIQDYQIDLVVNTRRPIEYLKAKLLLLPPLSTVGIIRLRHTLENETDLMNTEDNDILKVEK</sequence>
<proteinExistence type="predicted"/>
<evidence type="ECO:0000313" key="1">
    <source>
        <dbReference type="EMBL" id="KAF9064775.1"/>
    </source>
</evidence>
<name>A0A9P5PMT1_9AGAR</name>
<evidence type="ECO:0000313" key="2">
    <source>
        <dbReference type="Proteomes" id="UP000772434"/>
    </source>
</evidence>
<dbReference type="Gene3D" id="3.40.50.1010">
    <property type="entry name" value="5'-nuclease"/>
    <property type="match status" value="1"/>
</dbReference>
<dbReference type="EMBL" id="JADNRY010000115">
    <property type="protein sequence ID" value="KAF9064775.1"/>
    <property type="molecule type" value="Genomic_DNA"/>
</dbReference>
<dbReference type="PANTHER" id="PTHR11081">
    <property type="entry name" value="FLAP ENDONUCLEASE FAMILY MEMBER"/>
    <property type="match status" value="1"/>
</dbReference>
<dbReference type="PANTHER" id="PTHR11081:SF75">
    <property type="entry name" value="ENDONUCLEASE, PUTATIVE (AFU_ORTHOLOGUE AFUA_3G13260)-RELATED"/>
    <property type="match status" value="1"/>
</dbReference>
<dbReference type="GO" id="GO:0017108">
    <property type="term" value="F:5'-flap endonuclease activity"/>
    <property type="evidence" value="ECO:0007669"/>
    <property type="project" value="TreeGrafter"/>
</dbReference>
<accession>A0A9P5PMT1</accession>
<protein>
    <submittedName>
        <fullName evidence="1">Uncharacterized protein</fullName>
    </submittedName>
</protein>
<gene>
    <name evidence="1" type="ORF">BDP27DRAFT_1425441</name>
</gene>
<keyword evidence="2" id="KW-1185">Reference proteome</keyword>
<dbReference type="OrthoDB" id="2148513at2759"/>
<dbReference type="InterPro" id="IPR006084">
    <property type="entry name" value="XPG/Rad2"/>
</dbReference>
<organism evidence="1 2">
    <name type="scientific">Rhodocollybia butyracea</name>
    <dbReference type="NCBI Taxonomy" id="206335"/>
    <lineage>
        <taxon>Eukaryota</taxon>
        <taxon>Fungi</taxon>
        <taxon>Dikarya</taxon>
        <taxon>Basidiomycota</taxon>
        <taxon>Agaricomycotina</taxon>
        <taxon>Agaricomycetes</taxon>
        <taxon>Agaricomycetidae</taxon>
        <taxon>Agaricales</taxon>
        <taxon>Marasmiineae</taxon>
        <taxon>Omphalotaceae</taxon>
        <taxon>Rhodocollybia</taxon>
    </lineage>
</organism>
<dbReference type="SUPFAM" id="SSF88723">
    <property type="entry name" value="PIN domain-like"/>
    <property type="match status" value="1"/>
</dbReference>
<comment type="caution">
    <text evidence="1">The sequence shown here is derived from an EMBL/GenBank/DDBJ whole genome shotgun (WGS) entry which is preliminary data.</text>
</comment>
<dbReference type="Proteomes" id="UP000772434">
    <property type="component" value="Unassembled WGS sequence"/>
</dbReference>
<reference evidence="1" key="1">
    <citation type="submission" date="2020-11" db="EMBL/GenBank/DDBJ databases">
        <authorList>
            <consortium name="DOE Joint Genome Institute"/>
            <person name="Ahrendt S."/>
            <person name="Riley R."/>
            <person name="Andreopoulos W."/>
            <person name="Labutti K."/>
            <person name="Pangilinan J."/>
            <person name="Ruiz-Duenas F.J."/>
            <person name="Barrasa J.M."/>
            <person name="Sanchez-Garcia M."/>
            <person name="Camarero S."/>
            <person name="Miyauchi S."/>
            <person name="Serrano A."/>
            <person name="Linde D."/>
            <person name="Babiker R."/>
            <person name="Drula E."/>
            <person name="Ayuso-Fernandez I."/>
            <person name="Pacheco R."/>
            <person name="Padilla G."/>
            <person name="Ferreira P."/>
            <person name="Barriuso J."/>
            <person name="Kellner H."/>
            <person name="Castanera R."/>
            <person name="Alfaro M."/>
            <person name="Ramirez L."/>
            <person name="Pisabarro A.G."/>
            <person name="Kuo A."/>
            <person name="Tritt A."/>
            <person name="Lipzen A."/>
            <person name="He G."/>
            <person name="Yan M."/>
            <person name="Ng V."/>
            <person name="Cullen D."/>
            <person name="Martin F."/>
            <person name="Rosso M.-N."/>
            <person name="Henrissat B."/>
            <person name="Hibbett D."/>
            <person name="Martinez A.T."/>
            <person name="Grigoriev I.V."/>
        </authorList>
    </citation>
    <scope>NUCLEOTIDE SEQUENCE</scope>
    <source>
        <strain evidence="1">AH 40177</strain>
    </source>
</reference>
<dbReference type="AlphaFoldDB" id="A0A9P5PMT1"/>
<dbReference type="InterPro" id="IPR029060">
    <property type="entry name" value="PIN-like_dom_sf"/>
</dbReference>